<feature type="compositionally biased region" description="Polar residues" evidence="1">
    <location>
        <begin position="1"/>
        <end position="13"/>
    </location>
</feature>
<dbReference type="Proteomes" id="UP001151760">
    <property type="component" value="Unassembled WGS sequence"/>
</dbReference>
<evidence type="ECO:0000313" key="3">
    <source>
        <dbReference type="Proteomes" id="UP001151760"/>
    </source>
</evidence>
<evidence type="ECO:0000256" key="1">
    <source>
        <dbReference type="SAM" id="MobiDB-lite"/>
    </source>
</evidence>
<feature type="compositionally biased region" description="Low complexity" evidence="1">
    <location>
        <begin position="28"/>
        <end position="38"/>
    </location>
</feature>
<keyword evidence="3" id="KW-1185">Reference proteome</keyword>
<gene>
    <name evidence="2" type="ORF">Tco_1109859</name>
</gene>
<proteinExistence type="predicted"/>
<reference evidence="2" key="1">
    <citation type="journal article" date="2022" name="Int. J. Mol. Sci.">
        <title>Draft Genome of Tanacetum Coccineum: Genomic Comparison of Closely Related Tanacetum-Family Plants.</title>
        <authorList>
            <person name="Yamashiro T."/>
            <person name="Shiraishi A."/>
            <person name="Nakayama K."/>
            <person name="Satake H."/>
        </authorList>
    </citation>
    <scope>NUCLEOTIDE SEQUENCE</scope>
</reference>
<accession>A0ABQ5IHM6</accession>
<name>A0ABQ5IHM6_9ASTR</name>
<reference evidence="2" key="2">
    <citation type="submission" date="2022-01" db="EMBL/GenBank/DDBJ databases">
        <authorList>
            <person name="Yamashiro T."/>
            <person name="Shiraishi A."/>
            <person name="Satake H."/>
            <person name="Nakayama K."/>
        </authorList>
    </citation>
    <scope>NUCLEOTIDE SEQUENCE</scope>
</reference>
<comment type="caution">
    <text evidence="2">The sequence shown here is derived from an EMBL/GenBank/DDBJ whole genome shotgun (WGS) entry which is preliminary data.</text>
</comment>
<feature type="compositionally biased region" description="Basic and acidic residues" evidence="1">
    <location>
        <begin position="14"/>
        <end position="24"/>
    </location>
</feature>
<dbReference type="EMBL" id="BQNB010020779">
    <property type="protein sequence ID" value="GJT99520.1"/>
    <property type="molecule type" value="Genomic_DNA"/>
</dbReference>
<feature type="region of interest" description="Disordered" evidence="1">
    <location>
        <begin position="1"/>
        <end position="52"/>
    </location>
</feature>
<sequence>MDQVTKHGSVQGTNDHKRKSDDRITFTNNNYHNNNNNRNNDHHQQQNRRQEAVRAYAATLTKDSRKKGHYKNQCSKANNSAHRRAYLLRDKNATKTQT</sequence>
<organism evidence="2 3">
    <name type="scientific">Tanacetum coccineum</name>
    <dbReference type="NCBI Taxonomy" id="301880"/>
    <lineage>
        <taxon>Eukaryota</taxon>
        <taxon>Viridiplantae</taxon>
        <taxon>Streptophyta</taxon>
        <taxon>Embryophyta</taxon>
        <taxon>Tracheophyta</taxon>
        <taxon>Spermatophyta</taxon>
        <taxon>Magnoliopsida</taxon>
        <taxon>eudicotyledons</taxon>
        <taxon>Gunneridae</taxon>
        <taxon>Pentapetalae</taxon>
        <taxon>asterids</taxon>
        <taxon>campanulids</taxon>
        <taxon>Asterales</taxon>
        <taxon>Asteraceae</taxon>
        <taxon>Asteroideae</taxon>
        <taxon>Anthemideae</taxon>
        <taxon>Anthemidinae</taxon>
        <taxon>Tanacetum</taxon>
    </lineage>
</organism>
<protein>
    <submittedName>
        <fullName evidence="2">Uncharacterized protein</fullName>
    </submittedName>
</protein>
<feature type="compositionally biased region" description="Basic and acidic residues" evidence="1">
    <location>
        <begin position="39"/>
        <end position="52"/>
    </location>
</feature>
<evidence type="ECO:0000313" key="2">
    <source>
        <dbReference type="EMBL" id="GJT99520.1"/>
    </source>
</evidence>